<organism evidence="2 3">
    <name type="scientific">Meganyctiphanes norvegica</name>
    <name type="common">Northern krill</name>
    <name type="synonym">Thysanopoda norvegica</name>
    <dbReference type="NCBI Taxonomy" id="48144"/>
    <lineage>
        <taxon>Eukaryota</taxon>
        <taxon>Metazoa</taxon>
        <taxon>Ecdysozoa</taxon>
        <taxon>Arthropoda</taxon>
        <taxon>Crustacea</taxon>
        <taxon>Multicrustacea</taxon>
        <taxon>Malacostraca</taxon>
        <taxon>Eumalacostraca</taxon>
        <taxon>Eucarida</taxon>
        <taxon>Euphausiacea</taxon>
        <taxon>Euphausiidae</taxon>
        <taxon>Meganyctiphanes</taxon>
    </lineage>
</organism>
<reference evidence="2 3" key="1">
    <citation type="submission" date="2024-05" db="EMBL/GenBank/DDBJ databases">
        <authorList>
            <person name="Wallberg A."/>
        </authorList>
    </citation>
    <scope>NUCLEOTIDE SEQUENCE [LARGE SCALE GENOMIC DNA]</scope>
</reference>
<keyword evidence="1" id="KW-0732">Signal</keyword>
<protein>
    <submittedName>
        <fullName evidence="2">Uncharacterized protein</fullName>
    </submittedName>
</protein>
<comment type="caution">
    <text evidence="2">The sequence shown here is derived from an EMBL/GenBank/DDBJ whole genome shotgun (WGS) entry which is preliminary data.</text>
</comment>
<gene>
    <name evidence="2" type="ORF">MNOR_LOCUS5711</name>
</gene>
<name>A0AAV2PZZ5_MEGNR</name>
<accession>A0AAV2PZZ5</accession>
<dbReference type="EMBL" id="CAXKWB010002255">
    <property type="protein sequence ID" value="CAL4066464.1"/>
    <property type="molecule type" value="Genomic_DNA"/>
</dbReference>
<sequence length="150" mass="16230">MKFLIMCGLVAYCLLPCTALLNENFGLAEQGKNQAKLFGGYTTRTRLSTTTTTTFFTCALTLGTAACRRKKRSIPDLHDDGEIEELNSSLNMIEHNIEKRSADGEKGKLFVALTTFTTITTTLFINNPATTVSISFSCAPSGVAQPAFCG</sequence>
<keyword evidence="3" id="KW-1185">Reference proteome</keyword>
<evidence type="ECO:0000256" key="1">
    <source>
        <dbReference type="SAM" id="SignalP"/>
    </source>
</evidence>
<feature type="signal peptide" evidence="1">
    <location>
        <begin position="1"/>
        <end position="19"/>
    </location>
</feature>
<proteinExistence type="predicted"/>
<evidence type="ECO:0000313" key="3">
    <source>
        <dbReference type="Proteomes" id="UP001497623"/>
    </source>
</evidence>
<feature type="chain" id="PRO_5043718794" evidence="1">
    <location>
        <begin position="20"/>
        <end position="150"/>
    </location>
</feature>
<dbReference type="Proteomes" id="UP001497623">
    <property type="component" value="Unassembled WGS sequence"/>
</dbReference>
<evidence type="ECO:0000313" key="2">
    <source>
        <dbReference type="EMBL" id="CAL4066464.1"/>
    </source>
</evidence>
<dbReference type="AlphaFoldDB" id="A0AAV2PZZ5"/>